<dbReference type="KEGG" id="kme:H0A61_02475"/>
<dbReference type="GO" id="GO:0043856">
    <property type="term" value="F:anti-sigma factor antagonist activity"/>
    <property type="evidence" value="ECO:0007669"/>
    <property type="project" value="InterPro"/>
</dbReference>
<evidence type="ECO:0000256" key="3">
    <source>
        <dbReference type="ARBA" id="ARBA00020784"/>
    </source>
</evidence>
<dbReference type="GO" id="GO:0045152">
    <property type="term" value="F:antisigma factor binding"/>
    <property type="evidence" value="ECO:0007669"/>
    <property type="project" value="InterPro"/>
</dbReference>
<dbReference type="NCBIfam" id="TIGR02886">
    <property type="entry name" value="spore_II_AA"/>
    <property type="match status" value="1"/>
</dbReference>
<name>A0A8A0RP89_9FIRM</name>
<dbReference type="AlphaFoldDB" id="A0A8A0RP89"/>
<evidence type="ECO:0000313" key="9">
    <source>
        <dbReference type="Proteomes" id="UP000662904"/>
    </source>
</evidence>
<reference evidence="8" key="1">
    <citation type="submission" date="2020-07" db="EMBL/GenBank/DDBJ databases">
        <title>Koleobacter methoxysyntrophicus gen. nov., sp. nov., a novel anaerobic bacterium isolated from deep subsurface oil field and proposal of Koleobacterales ord. nov. in the phylum Firmicutes.</title>
        <authorList>
            <person name="Sakamoto S."/>
            <person name="Tamaki H."/>
        </authorList>
    </citation>
    <scope>NUCLEOTIDE SEQUENCE</scope>
    <source>
        <strain evidence="8">NRmbB1</strain>
    </source>
</reference>
<protein>
    <recommendedName>
        <fullName evidence="3 6">Anti-sigma F factor antagonist</fullName>
    </recommendedName>
    <alternativeName>
        <fullName evidence="6">Stage II sporulation protein</fullName>
    </alternativeName>
</protein>
<dbReference type="PROSITE" id="PS50801">
    <property type="entry name" value="STAS"/>
    <property type="match status" value="1"/>
</dbReference>
<dbReference type="InterPro" id="IPR002645">
    <property type="entry name" value="STAS_dom"/>
</dbReference>
<feature type="domain" description="STAS" evidence="7">
    <location>
        <begin position="1"/>
        <end position="111"/>
    </location>
</feature>
<dbReference type="PANTHER" id="PTHR33495:SF2">
    <property type="entry name" value="ANTI-SIGMA FACTOR ANTAGONIST TM_1081-RELATED"/>
    <property type="match status" value="1"/>
</dbReference>
<keyword evidence="4" id="KW-0597">Phosphoprotein</keyword>
<dbReference type="InterPro" id="IPR003658">
    <property type="entry name" value="Anti-sigma_ant"/>
</dbReference>
<dbReference type="InterPro" id="IPR014237">
    <property type="entry name" value="Anti-sigma_F_ant"/>
</dbReference>
<dbReference type="Gene3D" id="3.30.750.24">
    <property type="entry name" value="STAS domain"/>
    <property type="match status" value="1"/>
</dbReference>
<evidence type="ECO:0000256" key="2">
    <source>
        <dbReference type="ARBA" id="ARBA00009013"/>
    </source>
</evidence>
<evidence type="ECO:0000256" key="1">
    <source>
        <dbReference type="ARBA" id="ARBA00001976"/>
    </source>
</evidence>
<comment type="function">
    <text evidence="1">In the phosphorylated form it could act as an anti-anti-sigma factor that counteracts SpoIIAB and thus releases sigma f from inhibition.</text>
</comment>
<dbReference type="PANTHER" id="PTHR33495">
    <property type="entry name" value="ANTI-SIGMA FACTOR ANTAGONIST TM_1081-RELATED-RELATED"/>
    <property type="match status" value="1"/>
</dbReference>
<evidence type="ECO:0000256" key="6">
    <source>
        <dbReference type="RuleBase" id="RU003749"/>
    </source>
</evidence>
<dbReference type="InterPro" id="IPR036513">
    <property type="entry name" value="STAS_dom_sf"/>
</dbReference>
<evidence type="ECO:0000313" key="8">
    <source>
        <dbReference type="EMBL" id="QSQ10083.1"/>
    </source>
</evidence>
<dbReference type="RefSeq" id="WP_206707405.1">
    <property type="nucleotide sequence ID" value="NZ_CP059066.1"/>
</dbReference>
<evidence type="ECO:0000256" key="5">
    <source>
        <dbReference type="ARBA" id="ARBA00022969"/>
    </source>
</evidence>
<dbReference type="EMBL" id="CP059066">
    <property type="protein sequence ID" value="QSQ10083.1"/>
    <property type="molecule type" value="Genomic_DNA"/>
</dbReference>
<dbReference type="Pfam" id="PF01740">
    <property type="entry name" value="STAS"/>
    <property type="match status" value="1"/>
</dbReference>
<evidence type="ECO:0000256" key="4">
    <source>
        <dbReference type="ARBA" id="ARBA00022553"/>
    </source>
</evidence>
<evidence type="ECO:0000259" key="7">
    <source>
        <dbReference type="PROSITE" id="PS50801"/>
    </source>
</evidence>
<comment type="similarity">
    <text evidence="2 6">Belongs to the anti-sigma-factor antagonist family.</text>
</comment>
<organism evidence="8 9">
    <name type="scientific">Koleobacter methoxysyntrophicus</name>
    <dbReference type="NCBI Taxonomy" id="2751313"/>
    <lineage>
        <taxon>Bacteria</taxon>
        <taxon>Bacillati</taxon>
        <taxon>Bacillota</taxon>
        <taxon>Clostridia</taxon>
        <taxon>Koleobacterales</taxon>
        <taxon>Koleobacteraceae</taxon>
        <taxon>Koleobacter</taxon>
    </lineage>
</organism>
<dbReference type="Proteomes" id="UP000662904">
    <property type="component" value="Chromosome"/>
</dbReference>
<proteinExistence type="inferred from homology"/>
<dbReference type="GO" id="GO:0030435">
    <property type="term" value="P:sporulation resulting in formation of a cellular spore"/>
    <property type="evidence" value="ECO:0007669"/>
    <property type="project" value="UniProtKB-KW"/>
</dbReference>
<dbReference type="NCBIfam" id="TIGR00377">
    <property type="entry name" value="ant_ant_sig"/>
    <property type="match status" value="1"/>
</dbReference>
<accession>A0A8A0RP89</accession>
<keyword evidence="5" id="KW-0749">Sporulation</keyword>
<keyword evidence="9" id="KW-1185">Reference proteome</keyword>
<gene>
    <name evidence="8" type="primary">spoIIAA</name>
    <name evidence="8" type="ORF">H0A61_02475</name>
</gene>
<sequence length="114" mass="12827">MEINIKNYGKTLYIAIKGELDHHNSENVRSLIREEMLKAPIINLLFDFNDLAFMDSSGVGMILGRYNEIKNNGGKIGVTNVGPQVKRIIEISGLKKVMKTFRSVKDAIKEFEGV</sequence>
<dbReference type="CDD" id="cd07043">
    <property type="entry name" value="STAS_anti-anti-sigma_factors"/>
    <property type="match status" value="1"/>
</dbReference>
<dbReference type="SUPFAM" id="SSF52091">
    <property type="entry name" value="SpoIIaa-like"/>
    <property type="match status" value="1"/>
</dbReference>